<dbReference type="AlphaFoldDB" id="A0ABC9EJI5"/>
<gene>
    <name evidence="2" type="ORF">URODEC1_LOCUS96107</name>
</gene>
<feature type="compositionally biased region" description="Polar residues" evidence="1">
    <location>
        <begin position="251"/>
        <end position="295"/>
    </location>
</feature>
<feature type="region of interest" description="Disordered" evidence="1">
    <location>
        <begin position="235"/>
        <end position="347"/>
    </location>
</feature>
<keyword evidence="3" id="KW-1185">Reference proteome</keyword>
<protein>
    <submittedName>
        <fullName evidence="2">Uncharacterized protein</fullName>
    </submittedName>
</protein>
<sequence length="347" mass="41065">MTGRHLDRPSEPKNPKTPRDERNGMAAVGSGERMLRRTYSYTQRRWAHRRGGFMTGSTGWSKPPPRGLGPAAGAGAKKSEWWAVDGEMHEIGDGVPHRECFAIPRDNLPNRRRKQMREQFMRRTRLVIKDSEHETWCKKYMELYQELRENWERLYWDEGYSKKIAESHANYDSAEEDDLDFSPYSRRRQSNLEPNKDLGFGVNKQGETWERVTQIRDKFEYDRERRIRERAFAPMESNFGRHDPRFKNQDDSNFAPTNVTDDIGSHGQTFGNRSDRSLQSNSSFRNTRDSSFQNESRYRNHHSSDFQNESSYRNHHSSDFQNESSFRNHHYPDFQNHHDARGQTFDD</sequence>
<evidence type="ECO:0000313" key="3">
    <source>
        <dbReference type="Proteomes" id="UP001497457"/>
    </source>
</evidence>
<evidence type="ECO:0000256" key="1">
    <source>
        <dbReference type="SAM" id="MobiDB-lite"/>
    </source>
</evidence>
<feature type="compositionally biased region" description="Basic and acidic residues" evidence="1">
    <location>
        <begin position="330"/>
        <end position="341"/>
    </location>
</feature>
<proteinExistence type="predicted"/>
<name>A0ABC9EJI5_9POAL</name>
<evidence type="ECO:0000313" key="2">
    <source>
        <dbReference type="EMBL" id="CAL5058258.1"/>
    </source>
</evidence>
<organism evidence="2 3">
    <name type="scientific">Urochloa decumbens</name>
    <dbReference type="NCBI Taxonomy" id="240449"/>
    <lineage>
        <taxon>Eukaryota</taxon>
        <taxon>Viridiplantae</taxon>
        <taxon>Streptophyta</taxon>
        <taxon>Embryophyta</taxon>
        <taxon>Tracheophyta</taxon>
        <taxon>Spermatophyta</taxon>
        <taxon>Magnoliopsida</taxon>
        <taxon>Liliopsida</taxon>
        <taxon>Poales</taxon>
        <taxon>Poaceae</taxon>
        <taxon>PACMAD clade</taxon>
        <taxon>Panicoideae</taxon>
        <taxon>Panicodae</taxon>
        <taxon>Paniceae</taxon>
        <taxon>Melinidinae</taxon>
        <taxon>Urochloa</taxon>
    </lineage>
</organism>
<dbReference type="PANTHER" id="PTHR36031:SF1">
    <property type="entry name" value="F21O3.15 PROTEIN"/>
    <property type="match status" value="1"/>
</dbReference>
<dbReference type="PANTHER" id="PTHR36031">
    <property type="entry name" value="F21O3.15 PROTEIN"/>
    <property type="match status" value="1"/>
</dbReference>
<feature type="compositionally biased region" description="Basic and acidic residues" evidence="1">
    <location>
        <begin position="239"/>
        <end position="250"/>
    </location>
</feature>
<reference evidence="2" key="1">
    <citation type="submission" date="2024-10" db="EMBL/GenBank/DDBJ databases">
        <authorList>
            <person name="Ryan C."/>
        </authorList>
    </citation>
    <scope>NUCLEOTIDE SEQUENCE [LARGE SCALE GENOMIC DNA]</scope>
</reference>
<feature type="region of interest" description="Disordered" evidence="1">
    <location>
        <begin position="53"/>
        <end position="74"/>
    </location>
</feature>
<dbReference type="EMBL" id="OZ075114">
    <property type="protein sequence ID" value="CAL5058258.1"/>
    <property type="molecule type" value="Genomic_DNA"/>
</dbReference>
<dbReference type="Proteomes" id="UP001497457">
    <property type="component" value="Chromosome 4rd"/>
</dbReference>
<feature type="compositionally biased region" description="Basic and acidic residues" evidence="1">
    <location>
        <begin position="1"/>
        <end position="23"/>
    </location>
</feature>
<feature type="region of interest" description="Disordered" evidence="1">
    <location>
        <begin position="1"/>
        <end position="34"/>
    </location>
</feature>
<accession>A0ABC9EJI5</accession>